<evidence type="ECO:0000256" key="2">
    <source>
        <dbReference type="ARBA" id="ARBA00022630"/>
    </source>
</evidence>
<evidence type="ECO:0000259" key="4">
    <source>
        <dbReference type="Pfam" id="PF01070"/>
    </source>
</evidence>
<name>A0A5B7I6F4_PORTR</name>
<feature type="domain" description="FMN-dependent dehydrogenase" evidence="4">
    <location>
        <begin position="1"/>
        <end position="45"/>
    </location>
</feature>
<dbReference type="SUPFAM" id="SSF51395">
    <property type="entry name" value="FMN-linked oxidoreductases"/>
    <property type="match status" value="1"/>
</dbReference>
<dbReference type="PANTHER" id="PTHR10578:SF107">
    <property type="entry name" value="2-HYDROXYACID OXIDASE 1"/>
    <property type="match status" value="1"/>
</dbReference>
<gene>
    <name evidence="5" type="primary">GLO5</name>
    <name evidence="5" type="ORF">E2C01_070804</name>
</gene>
<dbReference type="AlphaFoldDB" id="A0A5B7I6F4"/>
<dbReference type="EMBL" id="VSRR010043258">
    <property type="protein sequence ID" value="MPC76394.1"/>
    <property type="molecule type" value="Genomic_DNA"/>
</dbReference>
<dbReference type="PANTHER" id="PTHR10578">
    <property type="entry name" value="S -2-HYDROXY-ACID OXIDASE-RELATED"/>
    <property type="match status" value="1"/>
</dbReference>
<evidence type="ECO:0000313" key="5">
    <source>
        <dbReference type="EMBL" id="MPC76394.1"/>
    </source>
</evidence>
<sequence>MQDVSQRSLATTLLGHNVTVPFGVAPTGMQQMAHPGGEVATAQAFTITQQCHATHGEFPFCVIRTVLCQPSERADAHSHTDRSANKI</sequence>
<dbReference type="InterPro" id="IPR013785">
    <property type="entry name" value="Aldolase_TIM"/>
</dbReference>
<protein>
    <submittedName>
        <fullName evidence="5">Peroxisomal (S)-2-hydroxy-acid oxidase GLO5</fullName>
    </submittedName>
</protein>
<dbReference type="Gene3D" id="3.20.20.70">
    <property type="entry name" value="Aldolase class I"/>
    <property type="match status" value="1"/>
</dbReference>
<dbReference type="GO" id="GO:0016491">
    <property type="term" value="F:oxidoreductase activity"/>
    <property type="evidence" value="ECO:0007669"/>
    <property type="project" value="InterPro"/>
</dbReference>
<dbReference type="Pfam" id="PF01070">
    <property type="entry name" value="FMN_dh"/>
    <property type="match status" value="1"/>
</dbReference>
<evidence type="ECO:0000313" key="6">
    <source>
        <dbReference type="Proteomes" id="UP000324222"/>
    </source>
</evidence>
<accession>A0A5B7I6F4</accession>
<dbReference type="OrthoDB" id="25826at2759"/>
<comment type="caution">
    <text evidence="5">The sequence shown here is derived from an EMBL/GenBank/DDBJ whole genome shotgun (WGS) entry which is preliminary data.</text>
</comment>
<proteinExistence type="predicted"/>
<reference evidence="5 6" key="1">
    <citation type="submission" date="2019-05" db="EMBL/GenBank/DDBJ databases">
        <title>Another draft genome of Portunus trituberculatus and its Hox gene families provides insights of decapod evolution.</title>
        <authorList>
            <person name="Jeong J.-H."/>
            <person name="Song I."/>
            <person name="Kim S."/>
            <person name="Choi T."/>
            <person name="Kim D."/>
            <person name="Ryu S."/>
            <person name="Kim W."/>
        </authorList>
    </citation>
    <scope>NUCLEOTIDE SEQUENCE [LARGE SCALE GENOMIC DNA]</scope>
    <source>
        <tissue evidence="5">Muscle</tissue>
    </source>
</reference>
<dbReference type="InterPro" id="IPR000262">
    <property type="entry name" value="FMN-dep_DH"/>
</dbReference>
<keyword evidence="6" id="KW-1185">Reference proteome</keyword>
<comment type="cofactor">
    <cofactor evidence="1">
        <name>FMN</name>
        <dbReference type="ChEBI" id="CHEBI:58210"/>
    </cofactor>
</comment>
<evidence type="ECO:0000256" key="3">
    <source>
        <dbReference type="ARBA" id="ARBA00022643"/>
    </source>
</evidence>
<dbReference type="Proteomes" id="UP000324222">
    <property type="component" value="Unassembled WGS sequence"/>
</dbReference>
<evidence type="ECO:0000256" key="1">
    <source>
        <dbReference type="ARBA" id="ARBA00001917"/>
    </source>
</evidence>
<keyword evidence="2" id="KW-0285">Flavoprotein</keyword>
<organism evidence="5 6">
    <name type="scientific">Portunus trituberculatus</name>
    <name type="common">Swimming crab</name>
    <name type="synonym">Neptunus trituberculatus</name>
    <dbReference type="NCBI Taxonomy" id="210409"/>
    <lineage>
        <taxon>Eukaryota</taxon>
        <taxon>Metazoa</taxon>
        <taxon>Ecdysozoa</taxon>
        <taxon>Arthropoda</taxon>
        <taxon>Crustacea</taxon>
        <taxon>Multicrustacea</taxon>
        <taxon>Malacostraca</taxon>
        <taxon>Eumalacostraca</taxon>
        <taxon>Eucarida</taxon>
        <taxon>Decapoda</taxon>
        <taxon>Pleocyemata</taxon>
        <taxon>Brachyura</taxon>
        <taxon>Eubrachyura</taxon>
        <taxon>Portunoidea</taxon>
        <taxon>Portunidae</taxon>
        <taxon>Portuninae</taxon>
        <taxon>Portunus</taxon>
    </lineage>
</organism>
<keyword evidence="3" id="KW-0288">FMN</keyword>